<reference evidence="5 6" key="2">
    <citation type="submission" date="2019-01" db="EMBL/GenBank/DDBJ databases">
        <title>Genome sequences of marine Pseudoalteromonas species.</title>
        <authorList>
            <person name="Boraston A.B."/>
            <person name="Hehemann J.-H."/>
            <person name="Vickers C.J."/>
            <person name="Salama-Alber O."/>
            <person name="Abe K."/>
            <person name="Hettle A.J."/>
        </authorList>
    </citation>
    <scope>NUCLEOTIDE SEQUENCE [LARGE SCALE GENOMIC DNA]</scope>
    <source>
        <strain evidence="1 6">PS42</strain>
        <strain evidence="2 5">PS47</strain>
    </source>
</reference>
<organism evidence="3 4">
    <name type="scientific">Pseudoalteromonas fuliginea</name>
    <dbReference type="NCBI Taxonomy" id="1872678"/>
    <lineage>
        <taxon>Bacteria</taxon>
        <taxon>Pseudomonadati</taxon>
        <taxon>Pseudomonadota</taxon>
        <taxon>Gammaproteobacteria</taxon>
        <taxon>Alteromonadales</taxon>
        <taxon>Pseudoalteromonadaceae</taxon>
        <taxon>Pseudoalteromonas</taxon>
    </lineage>
</organism>
<gene>
    <name evidence="3" type="ORF">DC53_11890</name>
    <name evidence="1" type="ORF">EU508_19040</name>
    <name evidence="2" type="ORF">EU509_05140</name>
</gene>
<evidence type="ECO:0000313" key="1">
    <source>
        <dbReference type="EMBL" id="KAA1157018.1"/>
    </source>
</evidence>
<comment type="caution">
    <text evidence="3">The sequence shown here is derived from an EMBL/GenBank/DDBJ whole genome shotgun (WGS) entry which is preliminary data.</text>
</comment>
<protein>
    <submittedName>
        <fullName evidence="3">Uncharacterized protein</fullName>
    </submittedName>
</protein>
<dbReference type="EMBL" id="SEUJ01000059">
    <property type="protein sequence ID" value="KAA1161151.1"/>
    <property type="molecule type" value="Genomic_DNA"/>
</dbReference>
<name>A0A063KRJ8_9GAMM</name>
<evidence type="ECO:0000313" key="5">
    <source>
        <dbReference type="Proteomes" id="UP000322915"/>
    </source>
</evidence>
<dbReference type="EMBL" id="JJNZ01000037">
    <property type="protein sequence ID" value="KDC50552.1"/>
    <property type="molecule type" value="Genomic_DNA"/>
</dbReference>
<sequence>MADINKLVNNIKTIVKDNQIPLNKLMTPDFISSHTKYNDFDSLLAGGGFEITDEKQFNLFPSNDWEAYITRQTQFISWREMRMRAMVIYVGYQITLDD</sequence>
<evidence type="ECO:0000313" key="4">
    <source>
        <dbReference type="Proteomes" id="UP000027154"/>
    </source>
</evidence>
<keyword evidence="5" id="KW-1185">Reference proteome</keyword>
<evidence type="ECO:0000313" key="3">
    <source>
        <dbReference type="EMBL" id="KDC50552.1"/>
    </source>
</evidence>
<dbReference type="Proteomes" id="UP000322915">
    <property type="component" value="Unassembled WGS sequence"/>
</dbReference>
<dbReference type="Proteomes" id="UP000324162">
    <property type="component" value="Unassembled WGS sequence"/>
</dbReference>
<dbReference type="OrthoDB" id="2889017at2"/>
<proteinExistence type="predicted"/>
<dbReference type="AlphaFoldDB" id="A0A063KRJ8"/>
<reference evidence="3 4" key="1">
    <citation type="submission" date="2014-04" db="EMBL/GenBank/DDBJ databases">
        <title>Pseudoalteromonas galatheae sp. nov., isolated from a deep-sea polychaete near Canal Concepcion, Chile.</title>
        <authorList>
            <person name="Machado H.R."/>
            <person name="Gram L."/>
            <person name="Vynne N.G."/>
        </authorList>
    </citation>
    <scope>NUCLEOTIDE SEQUENCE [LARGE SCALE GENOMIC DNA]</scope>
    <source>
        <strain evidence="3 4">KMM216</strain>
    </source>
</reference>
<evidence type="ECO:0000313" key="6">
    <source>
        <dbReference type="Proteomes" id="UP000324162"/>
    </source>
</evidence>
<dbReference type="RefSeq" id="WP_007378868.1">
    <property type="nucleotide sequence ID" value="NZ_JBBMQV010000011.1"/>
</dbReference>
<accession>A0A063KRJ8</accession>
<dbReference type="EMBL" id="SEUK01000055">
    <property type="protein sequence ID" value="KAA1157018.1"/>
    <property type="molecule type" value="Genomic_DNA"/>
</dbReference>
<evidence type="ECO:0000313" key="2">
    <source>
        <dbReference type="EMBL" id="KAA1161151.1"/>
    </source>
</evidence>
<dbReference type="Proteomes" id="UP000027154">
    <property type="component" value="Unassembled WGS sequence"/>
</dbReference>